<keyword evidence="1" id="KW-1133">Transmembrane helix</keyword>
<accession>A0ABV6XI29</accession>
<dbReference type="InterPro" id="IPR021903">
    <property type="entry name" value="DUF3515"/>
</dbReference>
<dbReference type="Pfam" id="PF12028">
    <property type="entry name" value="DUF3515"/>
    <property type="match status" value="1"/>
</dbReference>
<protein>
    <submittedName>
        <fullName evidence="2">DUF3515 family protein</fullName>
    </submittedName>
</protein>
<gene>
    <name evidence="2" type="ORF">ABUW04_06580</name>
</gene>
<evidence type="ECO:0000313" key="2">
    <source>
        <dbReference type="EMBL" id="MFC1437921.1"/>
    </source>
</evidence>
<name>A0ABV6XI29_9ACTN</name>
<dbReference type="EMBL" id="JBEUKS010000002">
    <property type="protein sequence ID" value="MFC1437921.1"/>
    <property type="molecule type" value="Genomic_DNA"/>
</dbReference>
<evidence type="ECO:0000313" key="3">
    <source>
        <dbReference type="Proteomes" id="UP001592581"/>
    </source>
</evidence>
<sequence length="225" mass="23838">MGAIAARRMPLQAERETLDGPGQGACECANRDGYGLQMPPTDPDPHRKRHLRHIGRLFALLLVGATTGLCSACSGSADVRPAFPPPVGRQAAECAALQAALPQDFGGQQRRSVSPRSTTTAAWGSPAITLRCGVTIPVVINPASGNKYNALAASWDVGGLCWLPEALPGGGEKYTTVKQDVYVEISIPGSYFNRRTVMPNPLTSITGLVSRADPRNPEKVFDCAD</sequence>
<proteinExistence type="predicted"/>
<feature type="transmembrane region" description="Helical" evidence="1">
    <location>
        <begin position="57"/>
        <end position="77"/>
    </location>
</feature>
<keyword evidence="1" id="KW-0472">Membrane</keyword>
<organism evidence="2 3">
    <name type="scientific">Streptacidiphilus jeojiensis</name>
    <dbReference type="NCBI Taxonomy" id="3229225"/>
    <lineage>
        <taxon>Bacteria</taxon>
        <taxon>Bacillati</taxon>
        <taxon>Actinomycetota</taxon>
        <taxon>Actinomycetes</taxon>
        <taxon>Kitasatosporales</taxon>
        <taxon>Streptomycetaceae</taxon>
        <taxon>Streptacidiphilus</taxon>
    </lineage>
</organism>
<keyword evidence="1" id="KW-0812">Transmembrane</keyword>
<dbReference type="Proteomes" id="UP001592581">
    <property type="component" value="Unassembled WGS sequence"/>
</dbReference>
<keyword evidence="3" id="KW-1185">Reference proteome</keyword>
<reference evidence="2 3" key="1">
    <citation type="submission" date="2024-06" db="EMBL/GenBank/DDBJ databases">
        <authorList>
            <person name="Lee S.D."/>
        </authorList>
    </citation>
    <scope>NUCLEOTIDE SEQUENCE [LARGE SCALE GENOMIC DNA]</scope>
    <source>
        <strain evidence="2 3">N1-10</strain>
    </source>
</reference>
<dbReference type="RefSeq" id="WP_380563539.1">
    <property type="nucleotide sequence ID" value="NZ_JBEUKS010000002.1"/>
</dbReference>
<comment type="caution">
    <text evidence="2">The sequence shown here is derived from an EMBL/GenBank/DDBJ whole genome shotgun (WGS) entry which is preliminary data.</text>
</comment>
<evidence type="ECO:0000256" key="1">
    <source>
        <dbReference type="SAM" id="Phobius"/>
    </source>
</evidence>